<sequence>MQSIKSFSITLRVLIVFSIILSLFPYQSDTARAAGTVVSGTITENTVWKKANSPYTMSGIITINSGVTLTIEPGVEVIAGQGIWFDVKGKLNAIGTPEDRIILKDAYVNGWDFVNRSIHLEYTDLYHESFNGGFLVTSSRQDVTLRHNRFKNGLVLINTPINTTDVEYNLFTNGAKLDIGNGKGLVSVRHNTFLNEGFSSEDVVITSREPDGGLPNVEINQNNFFGSNKIKVRLDGYNRIVFNGLDNYWGTTDSDKINGSIVDVHDNINFRDRLNVEAIAYKPYNNGYPLGGFSAPKISEVGDADMAVSGLTDADSAVKIYRGEQLIREGMSADNGQFNIPIPSQSAGTLLWVSVTDGFGRQSKGTATVKDTTSPEVPIVDDVSDLSEKITGKAEPGSSVVVNKGSEQIGTAAARSDGLFEIAIQKQAAGTVLTVYSSDQAGNYSPSVSLTVKDKTPPQMPVLASSNITDQTISVSGAGEIGSVVLIKNGTNTIGSGIVSKEGIFTVGFDPQPAGSILTILAKDTAGNMSDSVTVTVRDVTPPVIKYVSPVTDQNNMIYGFVEAGSIVTINLGETILAEVLTGSDGVFLVQDINPLAAGTILTISAKDSAGNLSDAVTVTVGKEAVSSFPDLSSSHRFYHEISYLLGREIITGFPDGTFRSNQTVTRAQAAIMIGKALKFDGTPRNTIFKDVGASSKASGYIAAATEEGIITGYPDGTFRPDAPVTRGQMAIFLAKAFKLTEEASVTFNDVSTGSKSYDSIKKILADRITTGYPDGTFRPDQSLIRADFSAFMARALAEEFKVK</sequence>
<dbReference type="InterPro" id="IPR041498">
    <property type="entry name" value="Big_6"/>
</dbReference>
<dbReference type="Proteomes" id="UP000318667">
    <property type="component" value="Unassembled WGS sequence"/>
</dbReference>
<dbReference type="InterPro" id="IPR001119">
    <property type="entry name" value="SLH_dom"/>
</dbReference>
<dbReference type="InterPro" id="IPR013783">
    <property type="entry name" value="Ig-like_fold"/>
</dbReference>
<protein>
    <submittedName>
        <fullName evidence="3">S-layer family protein</fullName>
    </submittedName>
</protein>
<proteinExistence type="predicted"/>
<dbReference type="PROSITE" id="PS51272">
    <property type="entry name" value="SLH"/>
    <property type="match status" value="3"/>
</dbReference>
<dbReference type="PANTHER" id="PTHR43308:SF5">
    <property type="entry name" value="S-LAYER PROTEIN _ PEPTIDOGLYCAN ENDO-BETA-N-ACETYLGLUCOSAMINIDASE"/>
    <property type="match status" value="1"/>
</dbReference>
<evidence type="ECO:0000313" key="3">
    <source>
        <dbReference type="EMBL" id="TWH79256.1"/>
    </source>
</evidence>
<organism evidence="3 4">
    <name type="scientific">Cytobacillus oceanisediminis</name>
    <dbReference type="NCBI Taxonomy" id="665099"/>
    <lineage>
        <taxon>Bacteria</taxon>
        <taxon>Bacillati</taxon>
        <taxon>Bacillota</taxon>
        <taxon>Bacilli</taxon>
        <taxon>Bacillales</taxon>
        <taxon>Bacillaceae</taxon>
        <taxon>Cytobacillus</taxon>
    </lineage>
</organism>
<accession>A0A562J7U7</accession>
<dbReference type="PANTHER" id="PTHR43308">
    <property type="entry name" value="OUTER MEMBRANE PROTEIN ALPHA-RELATED"/>
    <property type="match status" value="1"/>
</dbReference>
<dbReference type="InterPro" id="IPR051465">
    <property type="entry name" value="Cell_Envelope_Struct_Comp"/>
</dbReference>
<dbReference type="OrthoDB" id="1495777at2"/>
<dbReference type="AlphaFoldDB" id="A0A562J7U7"/>
<reference evidence="3 4" key="1">
    <citation type="journal article" date="2015" name="Stand. Genomic Sci.">
        <title>Genomic Encyclopedia of Bacterial and Archaeal Type Strains, Phase III: the genomes of soil and plant-associated and newly described type strains.</title>
        <authorList>
            <person name="Whitman W.B."/>
            <person name="Woyke T."/>
            <person name="Klenk H.P."/>
            <person name="Zhou Y."/>
            <person name="Lilburn T.G."/>
            <person name="Beck B.J."/>
            <person name="De Vos P."/>
            <person name="Vandamme P."/>
            <person name="Eisen J.A."/>
            <person name="Garrity G."/>
            <person name="Hugenholtz P."/>
            <person name="Kyrpides N.C."/>
        </authorList>
    </citation>
    <scope>NUCLEOTIDE SEQUENCE [LARGE SCALE GENOMIC DNA]</scope>
    <source>
        <strain evidence="3 4">CGMCC 1.10115</strain>
    </source>
</reference>
<dbReference type="Pfam" id="PF17936">
    <property type="entry name" value="Big_6"/>
    <property type="match status" value="4"/>
</dbReference>
<dbReference type="Gene3D" id="2.60.40.10">
    <property type="entry name" value="Immunoglobulins"/>
    <property type="match status" value="3"/>
</dbReference>
<gene>
    <name evidence="3" type="ORF">IQ19_05003</name>
</gene>
<keyword evidence="1" id="KW-0732">Signal</keyword>
<dbReference type="Pfam" id="PF00395">
    <property type="entry name" value="SLH"/>
    <property type="match status" value="3"/>
</dbReference>
<keyword evidence="4" id="KW-1185">Reference proteome</keyword>
<dbReference type="GeneID" id="65406070"/>
<evidence type="ECO:0000256" key="1">
    <source>
        <dbReference type="ARBA" id="ARBA00022729"/>
    </source>
</evidence>
<feature type="domain" description="SLH" evidence="2">
    <location>
        <begin position="685"/>
        <end position="748"/>
    </location>
</feature>
<evidence type="ECO:0000259" key="2">
    <source>
        <dbReference type="PROSITE" id="PS51272"/>
    </source>
</evidence>
<comment type="caution">
    <text evidence="3">The sequence shown here is derived from an EMBL/GenBank/DDBJ whole genome shotgun (WGS) entry which is preliminary data.</text>
</comment>
<feature type="domain" description="SLH" evidence="2">
    <location>
        <begin position="625"/>
        <end position="684"/>
    </location>
</feature>
<dbReference type="RefSeq" id="WP_144545945.1">
    <property type="nucleotide sequence ID" value="NZ_CBCSDC010000032.1"/>
</dbReference>
<dbReference type="EMBL" id="VLKI01000024">
    <property type="protein sequence ID" value="TWH79256.1"/>
    <property type="molecule type" value="Genomic_DNA"/>
</dbReference>
<feature type="domain" description="SLH" evidence="2">
    <location>
        <begin position="749"/>
        <end position="804"/>
    </location>
</feature>
<name>A0A562J7U7_9BACI</name>
<evidence type="ECO:0000313" key="4">
    <source>
        <dbReference type="Proteomes" id="UP000318667"/>
    </source>
</evidence>